<dbReference type="EMBL" id="LR031876">
    <property type="protein sequence ID" value="VDD36884.1"/>
    <property type="molecule type" value="Genomic_DNA"/>
</dbReference>
<organism evidence="1">
    <name type="scientific">Brassica oleracea</name>
    <name type="common">Wild cabbage</name>
    <dbReference type="NCBI Taxonomy" id="3712"/>
    <lineage>
        <taxon>Eukaryota</taxon>
        <taxon>Viridiplantae</taxon>
        <taxon>Streptophyta</taxon>
        <taxon>Embryophyta</taxon>
        <taxon>Tracheophyta</taxon>
        <taxon>Spermatophyta</taxon>
        <taxon>Magnoliopsida</taxon>
        <taxon>eudicotyledons</taxon>
        <taxon>Gunneridae</taxon>
        <taxon>Pentapetalae</taxon>
        <taxon>rosids</taxon>
        <taxon>malvids</taxon>
        <taxon>Brassicales</taxon>
        <taxon>Brassicaceae</taxon>
        <taxon>Brassiceae</taxon>
        <taxon>Brassica</taxon>
    </lineage>
</organism>
<sequence>MSIDMLLLDSKTAATLVRRQETTLPLGDKPEKDLYTNMNRQWESIIYKDSKRPSQKLYLKVVH</sequence>
<accession>A0A3P6EP15</accession>
<gene>
    <name evidence="1" type="ORF">BOLC7T42444H</name>
</gene>
<protein>
    <submittedName>
        <fullName evidence="1">Uncharacterized protein</fullName>
    </submittedName>
</protein>
<proteinExistence type="predicted"/>
<reference evidence="1" key="1">
    <citation type="submission" date="2018-11" db="EMBL/GenBank/DDBJ databases">
        <authorList>
            <consortium name="Genoscope - CEA"/>
            <person name="William W."/>
        </authorList>
    </citation>
    <scope>NUCLEOTIDE SEQUENCE</scope>
</reference>
<name>A0A3P6EP15_BRAOL</name>
<dbReference type="AlphaFoldDB" id="A0A3P6EP15"/>
<evidence type="ECO:0000313" key="1">
    <source>
        <dbReference type="EMBL" id="VDD36884.1"/>
    </source>
</evidence>